<dbReference type="AlphaFoldDB" id="A0ABD3F3W6"/>
<gene>
    <name evidence="2" type="ORF">V7S43_015111</name>
</gene>
<proteinExistence type="predicted"/>
<name>A0ABD3F3W6_9STRA</name>
<evidence type="ECO:0000313" key="3">
    <source>
        <dbReference type="Proteomes" id="UP001632037"/>
    </source>
</evidence>
<evidence type="ECO:0008006" key="4">
    <source>
        <dbReference type="Google" id="ProtNLM"/>
    </source>
</evidence>
<reference evidence="2 3" key="1">
    <citation type="submission" date="2024-09" db="EMBL/GenBank/DDBJ databases">
        <title>Genome sequencing and assembly of Phytophthora oleae, isolate VK10A, causative agent of rot of olive drupes.</title>
        <authorList>
            <person name="Conti Taguali S."/>
            <person name="Riolo M."/>
            <person name="La Spada F."/>
            <person name="Cacciola S.O."/>
            <person name="Dionisio G."/>
        </authorList>
    </citation>
    <scope>NUCLEOTIDE SEQUENCE [LARGE SCALE GENOMIC DNA]</scope>
    <source>
        <strain evidence="2 3">VK10A</strain>
    </source>
</reference>
<feature type="chain" id="PRO_5044835496" description="RxLR effector protein" evidence="1">
    <location>
        <begin position="19"/>
        <end position="157"/>
    </location>
</feature>
<feature type="signal peptide" evidence="1">
    <location>
        <begin position="1"/>
        <end position="18"/>
    </location>
</feature>
<protein>
    <recommendedName>
        <fullName evidence="4">RxLR effector protein</fullName>
    </recommendedName>
</protein>
<keyword evidence="3" id="KW-1185">Reference proteome</keyword>
<keyword evidence="1" id="KW-0732">Signal</keyword>
<dbReference type="Proteomes" id="UP001632037">
    <property type="component" value="Unassembled WGS sequence"/>
</dbReference>
<evidence type="ECO:0000256" key="1">
    <source>
        <dbReference type="SAM" id="SignalP"/>
    </source>
</evidence>
<sequence>MAWRLCVVIAITMTLVAASVKTPPQSLLTGRQGSDTDIRFLRVANNDEERASAPVEAVVSLAKNKNVANAVVDALPSKLEAIVEKKYPLVVPGVTDLIIRARMKRWYWKRTLPTKVFKKLGLRGHLTEARLKNHPFYKYYAEYLKNWGNTQAHLNTL</sequence>
<evidence type="ECO:0000313" key="2">
    <source>
        <dbReference type="EMBL" id="KAL3659809.1"/>
    </source>
</evidence>
<organism evidence="2 3">
    <name type="scientific">Phytophthora oleae</name>
    <dbReference type="NCBI Taxonomy" id="2107226"/>
    <lineage>
        <taxon>Eukaryota</taxon>
        <taxon>Sar</taxon>
        <taxon>Stramenopiles</taxon>
        <taxon>Oomycota</taxon>
        <taxon>Peronosporomycetes</taxon>
        <taxon>Peronosporales</taxon>
        <taxon>Peronosporaceae</taxon>
        <taxon>Phytophthora</taxon>
    </lineage>
</organism>
<comment type="caution">
    <text evidence="2">The sequence shown here is derived from an EMBL/GenBank/DDBJ whole genome shotgun (WGS) entry which is preliminary data.</text>
</comment>
<dbReference type="EMBL" id="JBIMZQ010000044">
    <property type="protein sequence ID" value="KAL3659809.1"/>
    <property type="molecule type" value="Genomic_DNA"/>
</dbReference>
<accession>A0ABD3F3W6</accession>